<sequence>MNSNDRVLVIAAHPDDEVLGCGGTIARYRAEGCDVRVVFMAEGITARFSPSEFDTDAVKEKSAKRNADALEAMTVLGVNTDQVFLSERHCCRLDQVPLIELTKQIEDHIREFSPTHMFTHAPDDPNIDHVTVHKAVLPAIRPIKGQHLRGVFAFEVLSSTEWNPLKPYAPTVFQDITDSITQKIAAMQKYESEIHPPPHPRSPEVLQALARFRGAQAGLDYAEGFVLIRGINL</sequence>
<dbReference type="InterPro" id="IPR003737">
    <property type="entry name" value="GlcNAc_PI_deacetylase-related"/>
</dbReference>
<evidence type="ECO:0000313" key="3">
    <source>
        <dbReference type="Proteomes" id="UP000233365"/>
    </source>
</evidence>
<comment type="caution">
    <text evidence="1">The sequence shown here is derived from an EMBL/GenBank/DDBJ whole genome shotgun (WGS) entry which is preliminary data.</text>
</comment>
<evidence type="ECO:0000313" key="1">
    <source>
        <dbReference type="EMBL" id="MBN8197304.1"/>
    </source>
</evidence>
<dbReference type="AlphaFoldDB" id="A0A8I1SJV0"/>
<dbReference type="EMBL" id="PGTS01000002">
    <property type="protein sequence ID" value="PKR51213.1"/>
    <property type="molecule type" value="Genomic_DNA"/>
</dbReference>
<dbReference type="EMBL" id="JAEKJW010000002">
    <property type="protein sequence ID" value="MBN8197304.1"/>
    <property type="molecule type" value="Genomic_DNA"/>
</dbReference>
<reference evidence="1" key="2">
    <citation type="submission" date="2020-12" db="EMBL/GenBank/DDBJ databases">
        <title>Oil enriched cultivation method for isolating marine PHA-producing bacteria.</title>
        <authorList>
            <person name="Zheng W."/>
            <person name="Yu S."/>
            <person name="Huang Y."/>
        </authorList>
    </citation>
    <scope>NUCLEOTIDE SEQUENCE</scope>
    <source>
        <strain evidence="1">SY-2-3</strain>
    </source>
</reference>
<keyword evidence="3" id="KW-1185">Reference proteome</keyword>
<dbReference type="Gene3D" id="3.40.50.10320">
    <property type="entry name" value="LmbE-like"/>
    <property type="match status" value="1"/>
</dbReference>
<dbReference type="SUPFAM" id="SSF102588">
    <property type="entry name" value="LmbE-like"/>
    <property type="match status" value="1"/>
</dbReference>
<dbReference type="RefSeq" id="WP_101246227.1">
    <property type="nucleotide sequence ID" value="NZ_JAEKJW010000002.1"/>
</dbReference>
<dbReference type="GO" id="GO:0016811">
    <property type="term" value="F:hydrolase activity, acting on carbon-nitrogen (but not peptide) bonds, in linear amides"/>
    <property type="evidence" value="ECO:0007669"/>
    <property type="project" value="TreeGrafter"/>
</dbReference>
<proteinExistence type="predicted"/>
<name>A0A8I1SJV0_9PROT</name>
<dbReference type="Proteomes" id="UP000233365">
    <property type="component" value="Unassembled WGS sequence"/>
</dbReference>
<dbReference type="Pfam" id="PF02585">
    <property type="entry name" value="PIG-L"/>
    <property type="match status" value="1"/>
</dbReference>
<organism evidence="1 4">
    <name type="scientific">Thalassospira povalilytica</name>
    <dbReference type="NCBI Taxonomy" id="732237"/>
    <lineage>
        <taxon>Bacteria</taxon>
        <taxon>Pseudomonadati</taxon>
        <taxon>Pseudomonadota</taxon>
        <taxon>Alphaproteobacteria</taxon>
        <taxon>Rhodospirillales</taxon>
        <taxon>Thalassospiraceae</taxon>
        <taxon>Thalassospira</taxon>
    </lineage>
</organism>
<evidence type="ECO:0000313" key="2">
    <source>
        <dbReference type="EMBL" id="PKR51213.1"/>
    </source>
</evidence>
<dbReference type="Proteomes" id="UP000664405">
    <property type="component" value="Unassembled WGS sequence"/>
</dbReference>
<accession>A0A8I1SJV0</accession>
<reference evidence="2 3" key="1">
    <citation type="submission" date="2017-11" db="EMBL/GenBank/DDBJ databases">
        <title>Biodiversity and function of Thalassospira species in the particle-attached aromatic-hydrocarbon-degrading consortia from the surface seawater of the China South Sea.</title>
        <authorList>
            <person name="Dong C."/>
            <person name="Liu R."/>
            <person name="Shao Z."/>
        </authorList>
    </citation>
    <scope>NUCLEOTIDE SEQUENCE [LARGE SCALE GENOMIC DNA]</scope>
    <source>
        <strain evidence="2 3">139Z-12</strain>
    </source>
</reference>
<dbReference type="PANTHER" id="PTHR12993:SF11">
    <property type="entry name" value="N-ACETYLGLUCOSAMINYL-PHOSPHATIDYLINOSITOL DE-N-ACETYLASE"/>
    <property type="match status" value="1"/>
</dbReference>
<gene>
    <name evidence="2" type="ORF">CU041_06750</name>
    <name evidence="1" type="ORF">JF547_12620</name>
</gene>
<protein>
    <submittedName>
        <fullName evidence="1">PIG-L family deacetylase</fullName>
    </submittedName>
</protein>
<dbReference type="InterPro" id="IPR024078">
    <property type="entry name" value="LmbE-like_dom_sf"/>
</dbReference>
<dbReference type="PANTHER" id="PTHR12993">
    <property type="entry name" value="N-ACETYLGLUCOSAMINYL-PHOSPHATIDYLINOSITOL DE-N-ACETYLASE-RELATED"/>
    <property type="match status" value="1"/>
</dbReference>
<evidence type="ECO:0000313" key="4">
    <source>
        <dbReference type="Proteomes" id="UP000664405"/>
    </source>
</evidence>